<reference evidence="2 3" key="1">
    <citation type="submission" date="2022-09" db="EMBL/GenBank/DDBJ databases">
        <title>Enrichment on poylsaccharides allowed isolation of novel metabolic and taxonomic groups of Haloarchaea.</title>
        <authorList>
            <person name="Sorokin D.Y."/>
            <person name="Elcheninov A.G."/>
            <person name="Khizhniak T.V."/>
            <person name="Kolganova T.V."/>
            <person name="Kublanov I.V."/>
        </authorList>
    </citation>
    <scope>NUCLEOTIDE SEQUENCE [LARGE SCALE GENOMIC DNA]</scope>
    <source>
        <strain evidence="2 3">AArc-curdl1</strain>
    </source>
</reference>
<evidence type="ECO:0000313" key="3">
    <source>
        <dbReference type="Proteomes" id="UP001321047"/>
    </source>
</evidence>
<proteinExistence type="predicted"/>
<feature type="transmembrane region" description="Helical" evidence="1">
    <location>
        <begin position="70"/>
        <end position="88"/>
    </location>
</feature>
<keyword evidence="1" id="KW-0472">Membrane</keyword>
<keyword evidence="1" id="KW-0812">Transmembrane</keyword>
<keyword evidence="1" id="KW-1133">Transmembrane helix</keyword>
<name>A0AAP3E8Q0_9EURY</name>
<gene>
    <name evidence="2" type="ORF">OB919_19420</name>
</gene>
<dbReference type="AlphaFoldDB" id="A0AAP3E8Q0"/>
<keyword evidence="3" id="KW-1185">Reference proteome</keyword>
<accession>A0AAP3E8Q0</accession>
<feature type="transmembrane region" description="Helical" evidence="1">
    <location>
        <begin position="39"/>
        <end position="58"/>
    </location>
</feature>
<feature type="transmembrane region" description="Helical" evidence="1">
    <location>
        <begin position="7"/>
        <end position="27"/>
    </location>
</feature>
<feature type="transmembrane region" description="Helical" evidence="1">
    <location>
        <begin position="94"/>
        <end position="112"/>
    </location>
</feature>
<comment type="caution">
    <text evidence="2">The sequence shown here is derived from an EMBL/GenBank/DDBJ whole genome shotgun (WGS) entry which is preliminary data.</text>
</comment>
<evidence type="ECO:0000313" key="2">
    <source>
        <dbReference type="EMBL" id="MCU4754122.1"/>
    </source>
</evidence>
<sequence>MLSRENRVLMGAMVLVVIAFLLLEWLSASVGLEGLAGPLAGFLLVVGLGVAAPQLYLAKTDSSRAPTTRLRIVVFLTVVFAFVFVLGASPFEQLVILGVTGLLVVGWFGYELKLAIEAARERGDFPTLEDE</sequence>
<dbReference type="RefSeq" id="WP_342810426.1">
    <property type="nucleotide sequence ID" value="NZ_JAOPJZ010000030.1"/>
</dbReference>
<organism evidence="2 3">
    <name type="scientific">Natronosalvus hydrolyticus</name>
    <dbReference type="NCBI Taxonomy" id="2979988"/>
    <lineage>
        <taxon>Archaea</taxon>
        <taxon>Methanobacteriati</taxon>
        <taxon>Methanobacteriota</taxon>
        <taxon>Stenosarchaea group</taxon>
        <taxon>Halobacteria</taxon>
        <taxon>Halobacteriales</taxon>
        <taxon>Natrialbaceae</taxon>
        <taxon>Natronosalvus</taxon>
    </lineage>
</organism>
<dbReference type="Proteomes" id="UP001321047">
    <property type="component" value="Unassembled WGS sequence"/>
</dbReference>
<dbReference type="EMBL" id="JAOPJZ010000030">
    <property type="protein sequence ID" value="MCU4754122.1"/>
    <property type="molecule type" value="Genomic_DNA"/>
</dbReference>
<evidence type="ECO:0000256" key="1">
    <source>
        <dbReference type="SAM" id="Phobius"/>
    </source>
</evidence>
<protein>
    <submittedName>
        <fullName evidence="2">Uncharacterized protein</fullName>
    </submittedName>
</protein>